<evidence type="ECO:0000259" key="7">
    <source>
        <dbReference type="PROSITE" id="PS51900"/>
    </source>
</evidence>
<dbReference type="InterPro" id="IPR050090">
    <property type="entry name" value="Tyrosine_recombinase_XerCD"/>
</dbReference>
<dbReference type="Gene3D" id="1.10.150.130">
    <property type="match status" value="1"/>
</dbReference>
<evidence type="ECO:0000256" key="2">
    <source>
        <dbReference type="ARBA" id="ARBA00023125"/>
    </source>
</evidence>
<evidence type="ECO:0000256" key="5">
    <source>
        <dbReference type="SAM" id="MobiDB-lite"/>
    </source>
</evidence>
<dbReference type="GO" id="GO:0015074">
    <property type="term" value="P:DNA integration"/>
    <property type="evidence" value="ECO:0007669"/>
    <property type="project" value="InterPro"/>
</dbReference>
<dbReference type="KEGG" id="mmar:MODMU_2564"/>
<sequence length="400" mass="44115">MGTTKRRQAGEGGISEYQTKAGPRFLIKYPVLQEYGTKRVVLKRGYKTRRDAASALRAEIRRMETGEWVNPSKQPLAAYLSEWLDGQRLAPATLASYRKNVRLHVVPRLGAVPMDRLTGTAVDAWMRELEVSGRADGQGGLSPRTVRYVYTILRSALADAVKHGRLAVNPTDRSTPPSPSQARPPEMHAWTAPELARFLRWADEHDSDIAMAYRLLAYTGMRRGEALALRWRDVDLDAGRVAVRRSVGVVKDKGKGEQLVEGATKSGQSRVVDLDAGTVAALHAYRAVRGSIALDLVRDTALVLGTLAGGHRHPERFSRQFVDHQLQARRALGEEQLPVIRLHDLRHTHATLLLAAGEPVKVVSERLGHASATITLTVYQHVHPGMGRQAADRFAALLDG</sequence>
<organism evidence="8 9">
    <name type="scientific">Modestobacter italicus (strain DSM 44449 / CECT 9708 / BC 501)</name>
    <dbReference type="NCBI Taxonomy" id="2732864"/>
    <lineage>
        <taxon>Bacteria</taxon>
        <taxon>Bacillati</taxon>
        <taxon>Actinomycetota</taxon>
        <taxon>Actinomycetes</taxon>
        <taxon>Geodermatophilales</taxon>
        <taxon>Geodermatophilaceae</taxon>
        <taxon>Modestobacter</taxon>
    </lineage>
</organism>
<dbReference type="PANTHER" id="PTHR30349">
    <property type="entry name" value="PHAGE INTEGRASE-RELATED"/>
    <property type="match status" value="1"/>
</dbReference>
<dbReference type="InterPro" id="IPR011010">
    <property type="entry name" value="DNA_brk_join_enz"/>
</dbReference>
<protein>
    <submittedName>
        <fullName evidence="8">Integrase</fullName>
    </submittedName>
</protein>
<evidence type="ECO:0000256" key="4">
    <source>
        <dbReference type="PROSITE-ProRule" id="PRU01248"/>
    </source>
</evidence>
<dbReference type="CDD" id="cd01189">
    <property type="entry name" value="INT_ICEBs1_C_like"/>
    <property type="match status" value="1"/>
</dbReference>
<evidence type="ECO:0000259" key="6">
    <source>
        <dbReference type="PROSITE" id="PS51898"/>
    </source>
</evidence>
<dbReference type="eggNOG" id="COG0582">
    <property type="taxonomic scope" value="Bacteria"/>
</dbReference>
<dbReference type="PROSITE" id="PS51898">
    <property type="entry name" value="TYR_RECOMBINASE"/>
    <property type="match status" value="1"/>
</dbReference>
<evidence type="ECO:0000313" key="8">
    <source>
        <dbReference type="EMBL" id="CCH87993.1"/>
    </source>
</evidence>
<dbReference type="SUPFAM" id="SSF56349">
    <property type="entry name" value="DNA breaking-rejoining enzymes"/>
    <property type="match status" value="1"/>
</dbReference>
<dbReference type="AlphaFoldDB" id="I4EX80"/>
<dbReference type="InterPro" id="IPR010998">
    <property type="entry name" value="Integrase_recombinase_N"/>
</dbReference>
<dbReference type="EMBL" id="FO203431">
    <property type="protein sequence ID" value="CCH87993.1"/>
    <property type="molecule type" value="Genomic_DNA"/>
</dbReference>
<dbReference type="HOGENOM" id="CLU_027562_17_1_11"/>
<proteinExistence type="inferred from homology"/>
<keyword evidence="2 4" id="KW-0238">DNA-binding</keyword>
<feature type="domain" description="Tyr recombinase" evidence="6">
    <location>
        <begin position="185"/>
        <end position="392"/>
    </location>
</feature>
<evidence type="ECO:0000256" key="1">
    <source>
        <dbReference type="ARBA" id="ARBA00008857"/>
    </source>
</evidence>
<dbReference type="OrthoDB" id="1822491at2"/>
<name>I4EX80_MODI5</name>
<dbReference type="STRING" id="477641.MODMU_2564"/>
<evidence type="ECO:0000313" key="9">
    <source>
        <dbReference type="Proteomes" id="UP000006461"/>
    </source>
</evidence>
<dbReference type="GO" id="GO:0006310">
    <property type="term" value="P:DNA recombination"/>
    <property type="evidence" value="ECO:0007669"/>
    <property type="project" value="UniProtKB-KW"/>
</dbReference>
<dbReference type="InterPro" id="IPR044068">
    <property type="entry name" value="CB"/>
</dbReference>
<dbReference type="PROSITE" id="PS51900">
    <property type="entry name" value="CB"/>
    <property type="match status" value="1"/>
</dbReference>
<evidence type="ECO:0000256" key="3">
    <source>
        <dbReference type="ARBA" id="ARBA00023172"/>
    </source>
</evidence>
<comment type="similarity">
    <text evidence="1">Belongs to the 'phage' integrase family.</text>
</comment>
<dbReference type="Proteomes" id="UP000006461">
    <property type="component" value="Chromosome"/>
</dbReference>
<feature type="region of interest" description="Disordered" evidence="5">
    <location>
        <begin position="167"/>
        <end position="187"/>
    </location>
</feature>
<dbReference type="PANTHER" id="PTHR30349:SF64">
    <property type="entry name" value="PROPHAGE INTEGRASE INTD-RELATED"/>
    <property type="match status" value="1"/>
</dbReference>
<dbReference type="Pfam" id="PF00589">
    <property type="entry name" value="Phage_integrase"/>
    <property type="match status" value="1"/>
</dbReference>
<dbReference type="GO" id="GO:0003677">
    <property type="term" value="F:DNA binding"/>
    <property type="evidence" value="ECO:0007669"/>
    <property type="project" value="UniProtKB-UniRule"/>
</dbReference>
<dbReference type="InterPro" id="IPR002104">
    <property type="entry name" value="Integrase_catalytic"/>
</dbReference>
<feature type="domain" description="Core-binding (CB)" evidence="7">
    <location>
        <begin position="71"/>
        <end position="161"/>
    </location>
</feature>
<keyword evidence="3" id="KW-0233">DNA recombination</keyword>
<keyword evidence="9" id="KW-1185">Reference proteome</keyword>
<reference evidence="8 9" key="1">
    <citation type="journal article" date="2012" name="J. Bacteriol.">
        <title>Genome Sequence of Radiation-Resistant Modestobacter marinus Strain BC501, a Representative Actinobacterium That Thrives on Calcareous Stone Surfaces.</title>
        <authorList>
            <person name="Normand P."/>
            <person name="Gury J."/>
            <person name="Pujic P."/>
            <person name="Chouaia B."/>
            <person name="Crotti E."/>
            <person name="Brusetti L."/>
            <person name="Daffonchio D."/>
            <person name="Vacherie B."/>
            <person name="Barbe V."/>
            <person name="Medigue C."/>
            <person name="Calteau A."/>
            <person name="Ghodhbane-Gtari F."/>
            <person name="Essoussi I."/>
            <person name="Nouioui I."/>
            <person name="Abbassi-Ghozzi I."/>
            <person name="Gtari M."/>
        </authorList>
    </citation>
    <scope>NUCLEOTIDE SEQUENCE [LARGE SCALE GENOMIC DNA]</scope>
    <source>
        <strain evidence="9">BC 501</strain>
    </source>
</reference>
<dbReference type="OMA" id="HPNMEQK"/>
<dbReference type="InterPro" id="IPR013762">
    <property type="entry name" value="Integrase-like_cat_sf"/>
</dbReference>
<accession>I4EX80</accession>
<gene>
    <name evidence="8" type="ordered locus">MODMU_2564</name>
</gene>
<dbReference type="Gene3D" id="1.10.443.10">
    <property type="entry name" value="Intergrase catalytic core"/>
    <property type="match status" value="1"/>
</dbReference>